<feature type="compositionally biased region" description="Low complexity" evidence="1">
    <location>
        <begin position="329"/>
        <end position="341"/>
    </location>
</feature>
<feature type="region of interest" description="Disordered" evidence="1">
    <location>
        <begin position="1"/>
        <end position="58"/>
    </location>
</feature>
<feature type="compositionally biased region" description="Polar residues" evidence="1">
    <location>
        <begin position="41"/>
        <end position="52"/>
    </location>
</feature>
<feature type="compositionally biased region" description="Polar residues" evidence="1">
    <location>
        <begin position="312"/>
        <end position="322"/>
    </location>
</feature>
<proteinExistence type="predicted"/>
<feature type="compositionally biased region" description="Low complexity" evidence="1">
    <location>
        <begin position="149"/>
        <end position="161"/>
    </location>
</feature>
<dbReference type="EMBL" id="MVGC01000139">
    <property type="protein sequence ID" value="RJE23028.1"/>
    <property type="molecule type" value="Genomic_DNA"/>
</dbReference>
<feature type="compositionally biased region" description="Polar residues" evidence="1">
    <location>
        <begin position="169"/>
        <end position="182"/>
    </location>
</feature>
<feature type="compositionally biased region" description="Basic and acidic residues" evidence="1">
    <location>
        <begin position="296"/>
        <end position="307"/>
    </location>
</feature>
<comment type="caution">
    <text evidence="2">The sequence shown here is derived from an EMBL/GenBank/DDBJ whole genome shotgun (WGS) entry which is preliminary data.</text>
</comment>
<evidence type="ECO:0000313" key="2">
    <source>
        <dbReference type="EMBL" id="RJE23028.1"/>
    </source>
</evidence>
<evidence type="ECO:0000313" key="3">
    <source>
        <dbReference type="Proteomes" id="UP000266188"/>
    </source>
</evidence>
<gene>
    <name evidence="2" type="ORF">PHISCL_04633</name>
</gene>
<sequence length="403" mass="44537">MNLPTGRPRRLRSDNYKRSRNRKRKQRKQRKQRRDRDATAPITSQEGNQISNGVLGKRYRRNTDHGRYLDLNLIIEKMRSNRSRYKKEGFVNSMSISDPDSDSGAESDGNATSPPRKKAKTVKSLPDESEIDSDPEFQPTVSRRHRKPSSSQRASSPQRRSASFDEQGLTLTSNVESHSSPTRAEDPPSSTPPTSRPEKNPNSKPSSSYLLRLEAKNNQHHRQGLLPILHETEERLARQERGRQEYKRKIDEAQAQYPRLNVNRTVSPKQAAVGSNKSSPGAASVKPRNQGASADESSKTATRKDTQKGGAVSSNELSSQATVVKPRTQGSISQQGNGQIIATTRDKSGVTNKPVSKTPTANPSPSSTVQPQAPTNNVVSANAPSSHGPMTRHVYPAMQTEPQ</sequence>
<evidence type="ECO:0000256" key="1">
    <source>
        <dbReference type="SAM" id="MobiDB-lite"/>
    </source>
</evidence>
<dbReference type="AlphaFoldDB" id="A0A3A2ZIQ3"/>
<feature type="compositionally biased region" description="Polar residues" evidence="1">
    <location>
        <begin position="262"/>
        <end position="281"/>
    </location>
</feature>
<protein>
    <submittedName>
        <fullName evidence="2">Uncharacterized protein</fullName>
    </submittedName>
</protein>
<keyword evidence="3" id="KW-1185">Reference proteome</keyword>
<dbReference type="Proteomes" id="UP000266188">
    <property type="component" value="Unassembled WGS sequence"/>
</dbReference>
<accession>A0A3A2ZIQ3</accession>
<feature type="compositionally biased region" description="Polar residues" evidence="1">
    <location>
        <begin position="349"/>
        <end position="385"/>
    </location>
</feature>
<reference evidence="3" key="1">
    <citation type="submission" date="2017-02" db="EMBL/GenBank/DDBJ databases">
        <authorList>
            <person name="Tafer H."/>
            <person name="Lopandic K."/>
        </authorList>
    </citation>
    <scope>NUCLEOTIDE SEQUENCE [LARGE SCALE GENOMIC DNA]</scope>
    <source>
        <strain evidence="3">CBS 366.77</strain>
    </source>
</reference>
<name>A0A3A2ZIQ3_9EURO</name>
<feature type="compositionally biased region" description="Basic and acidic residues" evidence="1">
    <location>
        <begin position="230"/>
        <end position="252"/>
    </location>
</feature>
<organism evidence="2 3">
    <name type="scientific">Aspergillus sclerotialis</name>
    <dbReference type="NCBI Taxonomy" id="2070753"/>
    <lineage>
        <taxon>Eukaryota</taxon>
        <taxon>Fungi</taxon>
        <taxon>Dikarya</taxon>
        <taxon>Ascomycota</taxon>
        <taxon>Pezizomycotina</taxon>
        <taxon>Eurotiomycetes</taxon>
        <taxon>Eurotiomycetidae</taxon>
        <taxon>Eurotiales</taxon>
        <taxon>Aspergillaceae</taxon>
        <taxon>Aspergillus</taxon>
        <taxon>Aspergillus subgen. Polypaecilum</taxon>
    </lineage>
</organism>
<feature type="compositionally biased region" description="Basic residues" evidence="1">
    <location>
        <begin position="18"/>
        <end position="33"/>
    </location>
</feature>
<feature type="region of interest" description="Disordered" evidence="1">
    <location>
        <begin position="90"/>
        <end position="403"/>
    </location>
</feature>